<sequence length="94" mass="10390">MDNVQGGPVPLSDILVTDDVIAYMDKRGGDFRISTSCSGPVLMPVRIRPAKSSDIPLRAGGHVIFISKYQIQWISEITMSMVPRLLFEDGDYGF</sequence>
<reference evidence="1" key="1">
    <citation type="submission" date="2019-08" db="EMBL/GenBank/DDBJ databases">
        <authorList>
            <person name="Kucharzyk K."/>
            <person name="Murdoch R.W."/>
            <person name="Higgins S."/>
            <person name="Loffler F."/>
        </authorList>
    </citation>
    <scope>NUCLEOTIDE SEQUENCE</scope>
</reference>
<comment type="caution">
    <text evidence="1">The sequence shown here is derived from an EMBL/GenBank/DDBJ whole genome shotgun (WGS) entry which is preliminary data.</text>
</comment>
<protein>
    <submittedName>
        <fullName evidence="1">Uncharacterized protein</fullName>
    </submittedName>
</protein>
<gene>
    <name evidence="1" type="ORF">SDC9_23825</name>
</gene>
<dbReference type="EMBL" id="VSSQ01000111">
    <property type="protein sequence ID" value="MPL77964.1"/>
    <property type="molecule type" value="Genomic_DNA"/>
</dbReference>
<name>A0A644UG89_9ZZZZ</name>
<accession>A0A644UG89</accession>
<proteinExistence type="predicted"/>
<evidence type="ECO:0000313" key="1">
    <source>
        <dbReference type="EMBL" id="MPL77964.1"/>
    </source>
</evidence>
<organism evidence="1">
    <name type="scientific">bioreactor metagenome</name>
    <dbReference type="NCBI Taxonomy" id="1076179"/>
    <lineage>
        <taxon>unclassified sequences</taxon>
        <taxon>metagenomes</taxon>
        <taxon>ecological metagenomes</taxon>
    </lineage>
</organism>
<dbReference type="AlphaFoldDB" id="A0A644UG89"/>